<feature type="region of interest" description="Disordered" evidence="1">
    <location>
        <begin position="114"/>
        <end position="159"/>
    </location>
</feature>
<evidence type="ECO:0000256" key="1">
    <source>
        <dbReference type="SAM" id="MobiDB-lite"/>
    </source>
</evidence>
<proteinExistence type="predicted"/>
<reference evidence="3" key="1">
    <citation type="journal article" date="2019" name="Int. J. Syst. Evol. Microbiol.">
        <title>The Global Catalogue of Microorganisms (GCM) 10K type strain sequencing project: providing services to taxonomists for standard genome sequencing and annotation.</title>
        <authorList>
            <consortium name="The Broad Institute Genomics Platform"/>
            <consortium name="The Broad Institute Genome Sequencing Center for Infectious Disease"/>
            <person name="Wu L."/>
            <person name="Ma J."/>
        </authorList>
    </citation>
    <scope>NUCLEOTIDE SEQUENCE [LARGE SCALE GENOMIC DNA]</scope>
    <source>
        <strain evidence="3">CGMCC 1.12859</strain>
    </source>
</reference>
<gene>
    <name evidence="2" type="ORF">ACFQMG_24315</name>
</gene>
<accession>A0ABW2FZQ0</accession>
<dbReference type="RefSeq" id="WP_380232008.1">
    <property type="nucleotide sequence ID" value="NZ_JBHSVH010000002.1"/>
</dbReference>
<feature type="compositionally biased region" description="Basic and acidic residues" evidence="1">
    <location>
        <begin position="7"/>
        <end position="20"/>
    </location>
</feature>
<organism evidence="2 3">
    <name type="scientific">Kitasatospora paranensis</name>
    <dbReference type="NCBI Taxonomy" id="258053"/>
    <lineage>
        <taxon>Bacteria</taxon>
        <taxon>Bacillati</taxon>
        <taxon>Actinomycetota</taxon>
        <taxon>Actinomycetes</taxon>
        <taxon>Kitasatosporales</taxon>
        <taxon>Streptomycetaceae</taxon>
        <taxon>Kitasatospora</taxon>
    </lineage>
</organism>
<feature type="compositionally biased region" description="Low complexity" evidence="1">
    <location>
        <begin position="138"/>
        <end position="151"/>
    </location>
</feature>
<protein>
    <submittedName>
        <fullName evidence="2">GNAT family N-acetyltransferase</fullName>
    </submittedName>
</protein>
<evidence type="ECO:0000313" key="3">
    <source>
        <dbReference type="Proteomes" id="UP001596435"/>
    </source>
</evidence>
<keyword evidence="3" id="KW-1185">Reference proteome</keyword>
<name>A0ABW2FZQ0_9ACTN</name>
<comment type="caution">
    <text evidence="2">The sequence shown here is derived from an EMBL/GenBank/DDBJ whole genome shotgun (WGS) entry which is preliminary data.</text>
</comment>
<evidence type="ECO:0000313" key="2">
    <source>
        <dbReference type="EMBL" id="MFC7182679.1"/>
    </source>
</evidence>
<feature type="region of interest" description="Disordered" evidence="1">
    <location>
        <begin position="1"/>
        <end position="23"/>
    </location>
</feature>
<sequence>MPAAGYPDRRDPGTDRDNRRVRILSFPEKSVPRDLRRQVRDLQNEAWPPGDGDPVPAVDAPVHDPLLRPRSMLLVDGDTVLAALDILSTSIVHAGRRADADTAGTWWRQRAKPCARPAASTSVSSPATAPCGRSTRVPAGSTSPAPSWSAAPPTPPFASDRPGFDKVVMAAHFTLHGRLTPATFRSARIELHPGVIDRLW</sequence>
<dbReference type="EMBL" id="JBHTAJ010000051">
    <property type="protein sequence ID" value="MFC7182679.1"/>
    <property type="molecule type" value="Genomic_DNA"/>
</dbReference>
<feature type="compositionally biased region" description="Low complexity" evidence="1">
    <location>
        <begin position="117"/>
        <end position="130"/>
    </location>
</feature>
<dbReference type="Proteomes" id="UP001596435">
    <property type="component" value="Unassembled WGS sequence"/>
</dbReference>